<dbReference type="InterPro" id="IPR030678">
    <property type="entry name" value="Peptide/Ni-bd"/>
</dbReference>
<keyword evidence="2" id="KW-1185">Reference proteome</keyword>
<protein>
    <submittedName>
        <fullName evidence="1">Extracellular solute-binding protein, family 5</fullName>
    </submittedName>
</protein>
<comment type="caution">
    <text evidence="1">The sequence shown here is derived from an EMBL/GenBank/DDBJ whole genome shotgun (WGS) entry which is preliminary data.</text>
</comment>
<dbReference type="GO" id="GO:1904680">
    <property type="term" value="F:peptide transmembrane transporter activity"/>
    <property type="evidence" value="ECO:0007669"/>
    <property type="project" value="TreeGrafter"/>
</dbReference>
<dbReference type="InterPro" id="IPR000914">
    <property type="entry name" value="SBP_5_dom"/>
</dbReference>
<dbReference type="GO" id="GO:0043190">
    <property type="term" value="C:ATP-binding cassette (ABC) transporter complex"/>
    <property type="evidence" value="ECO:0007669"/>
    <property type="project" value="InterPro"/>
</dbReference>
<sequence length="523" mass="58520">MSEQSRWNLRLNRRDFVKVTGSGLLAAATPVLSTYAGGANEQPKFGGHLKVASISSSTADTLDPGKGSLSTDYMRHHMLYNGLFRFSETLEALPELAQNYETNDNQNWTISLRRGIQFHNGKPLTADDVVYSLLRHKDSSYGSKVAVVAAQFEQVRKVDQHTVSVTLREANPDLPIMLATSHFCIVTTNPGDAKNGVGTGPFVLEEFAPGIRTVVKKNKNYWKPNAPYLDSIELIGISDESARVNALLSGDIHMMLAVNPRSISRVTAEGRHRIHETQSGLYSNLIMRKDLYPTQNPDFILGMKYLTDRTLIQRALFRGHATIANDHPVPPFHKYYANDLPIREFDLDKAKFHFKKSGALGGRFPIFCSPAAEGSVDMASLLQLRASEIGLNLAVNRVPSDGYWSNHWMKHPLGFGNINPRPSIDLLFSIFFKSDAPWNESGWNSPKFDQLLQAARYEVNEHVRKQMYTDMQTLIHEECGIGIPVFINMIDGLDTRVKGLKSIPVGGLMGYQFAEHVWWDSEA</sequence>
<dbReference type="STRING" id="2518989.IMCC3088_2753"/>
<organism evidence="1 2">
    <name type="scientific">Aequoribacter fuscus</name>
    <dbReference type="NCBI Taxonomy" id="2518989"/>
    <lineage>
        <taxon>Bacteria</taxon>
        <taxon>Pseudomonadati</taxon>
        <taxon>Pseudomonadota</taxon>
        <taxon>Gammaproteobacteria</taxon>
        <taxon>Cellvibrionales</taxon>
        <taxon>Halieaceae</taxon>
        <taxon>Aequoribacter</taxon>
    </lineage>
</organism>
<dbReference type="EMBL" id="AEIG01000092">
    <property type="protein sequence ID" value="EGG28616.1"/>
    <property type="molecule type" value="Genomic_DNA"/>
</dbReference>
<proteinExistence type="predicted"/>
<dbReference type="Proteomes" id="UP000005615">
    <property type="component" value="Unassembled WGS sequence"/>
</dbReference>
<dbReference type="eggNOG" id="COG0747">
    <property type="taxonomic scope" value="Bacteria"/>
</dbReference>
<dbReference type="RefSeq" id="WP_009576893.1">
    <property type="nucleotide sequence ID" value="NZ_AEIG01000092.1"/>
</dbReference>
<dbReference type="OrthoDB" id="9803988at2"/>
<dbReference type="InterPro" id="IPR039424">
    <property type="entry name" value="SBP_5"/>
</dbReference>
<dbReference type="Gene3D" id="3.40.190.10">
    <property type="entry name" value="Periplasmic binding protein-like II"/>
    <property type="match status" value="1"/>
</dbReference>
<dbReference type="InterPro" id="IPR006311">
    <property type="entry name" value="TAT_signal"/>
</dbReference>
<reference evidence="1 2" key="1">
    <citation type="journal article" date="2011" name="J. Bacteriol.">
        <title>Genome sequence of strain IMCC3088, a proteorhodopsin-containing marine bacterium belonging to the OM60/NOR5 clade.</title>
        <authorList>
            <person name="Jang Y."/>
            <person name="Oh H.M."/>
            <person name="Kang I."/>
            <person name="Lee K."/>
            <person name="Yang S.J."/>
            <person name="Cho J.C."/>
        </authorList>
    </citation>
    <scope>NUCLEOTIDE SEQUENCE [LARGE SCALE GENOMIC DNA]</scope>
    <source>
        <strain evidence="1 2">IMCC3088</strain>
    </source>
</reference>
<dbReference type="PANTHER" id="PTHR30290">
    <property type="entry name" value="PERIPLASMIC BINDING COMPONENT OF ABC TRANSPORTER"/>
    <property type="match status" value="1"/>
</dbReference>
<dbReference type="AlphaFoldDB" id="F3L4X5"/>
<dbReference type="CDD" id="cd08503">
    <property type="entry name" value="PBP2_NikA_DppA_OppA_like_17"/>
    <property type="match status" value="1"/>
</dbReference>
<dbReference type="PROSITE" id="PS51318">
    <property type="entry name" value="TAT"/>
    <property type="match status" value="1"/>
</dbReference>
<evidence type="ECO:0000313" key="1">
    <source>
        <dbReference type="EMBL" id="EGG28616.1"/>
    </source>
</evidence>
<dbReference type="GO" id="GO:0030288">
    <property type="term" value="C:outer membrane-bounded periplasmic space"/>
    <property type="evidence" value="ECO:0007669"/>
    <property type="project" value="UniProtKB-ARBA"/>
</dbReference>
<dbReference type="Pfam" id="PF00496">
    <property type="entry name" value="SBP_bac_5"/>
    <property type="match status" value="1"/>
</dbReference>
<dbReference type="GO" id="GO:0015833">
    <property type="term" value="P:peptide transport"/>
    <property type="evidence" value="ECO:0007669"/>
    <property type="project" value="TreeGrafter"/>
</dbReference>
<dbReference type="SUPFAM" id="SSF53850">
    <property type="entry name" value="Periplasmic binding protein-like II"/>
    <property type="match status" value="1"/>
</dbReference>
<evidence type="ECO:0000313" key="2">
    <source>
        <dbReference type="Proteomes" id="UP000005615"/>
    </source>
</evidence>
<dbReference type="Gene3D" id="3.10.105.10">
    <property type="entry name" value="Dipeptide-binding Protein, Domain 3"/>
    <property type="match status" value="1"/>
</dbReference>
<name>F3L4X5_9GAMM</name>
<gene>
    <name evidence="1" type="ORF">IMCC3088_2753</name>
</gene>
<dbReference type="PIRSF" id="PIRSF002741">
    <property type="entry name" value="MppA"/>
    <property type="match status" value="1"/>
</dbReference>
<accession>F3L4X5</accession>